<protein>
    <submittedName>
        <fullName evidence="1">Uncharacterized protein</fullName>
    </submittedName>
</protein>
<accession>A0A655S6Q9</accession>
<evidence type="ECO:0000313" key="2">
    <source>
        <dbReference type="Proteomes" id="UP000041770"/>
    </source>
</evidence>
<dbReference type="EMBL" id="CWQY01000031">
    <property type="protein sequence ID" value="CSD14550.1"/>
    <property type="molecule type" value="Genomic_DNA"/>
</dbReference>
<name>A0A655S6Q9_VIBCL</name>
<organism evidence="1 2">
    <name type="scientific">Vibrio cholerae</name>
    <dbReference type="NCBI Taxonomy" id="666"/>
    <lineage>
        <taxon>Bacteria</taxon>
        <taxon>Pseudomonadati</taxon>
        <taxon>Pseudomonadota</taxon>
        <taxon>Gammaproteobacteria</taxon>
        <taxon>Vibrionales</taxon>
        <taxon>Vibrionaceae</taxon>
        <taxon>Vibrio</taxon>
    </lineage>
</organism>
<proteinExistence type="predicted"/>
<reference evidence="1 2" key="1">
    <citation type="submission" date="2015-07" db="EMBL/GenBank/DDBJ databases">
        <authorList>
            <consortium name="Pathogen Informatics"/>
        </authorList>
    </citation>
    <scope>NUCLEOTIDE SEQUENCE [LARGE SCALE GENOMIC DNA]</scope>
    <source>
        <strain evidence="1 2">A316</strain>
    </source>
</reference>
<evidence type="ECO:0000313" key="1">
    <source>
        <dbReference type="EMBL" id="CSD14550.1"/>
    </source>
</evidence>
<gene>
    <name evidence="1" type="ORF">ERS013200_03315</name>
</gene>
<sequence>MLNTLRFVHVHRHNSHLERCNRIRPNDAVIVMVLFDGCRDDARDADTVATHLKNDVFTVRIEYATVHLFRVVGTQLEDVTHFDTALEHQCAFATWAWIAFNHITQIFDFTQFNITTPVDTEVVFTIDVCASAEIVHHSNGAVNNKWQFQADRA</sequence>
<dbReference type="Proteomes" id="UP000041770">
    <property type="component" value="Unassembled WGS sequence"/>
</dbReference>
<dbReference type="AlphaFoldDB" id="A0A655S6Q9"/>